<dbReference type="InterPro" id="IPR042173">
    <property type="entry name" value="RNase_J_2"/>
</dbReference>
<keyword evidence="2" id="KW-0479">Metal-binding</keyword>
<dbReference type="SUPFAM" id="SSF56281">
    <property type="entry name" value="Metallo-hydrolase/oxidoreductase"/>
    <property type="match status" value="1"/>
</dbReference>
<dbReference type="Pfam" id="PF07521">
    <property type="entry name" value="RMMBL"/>
    <property type="match status" value="1"/>
</dbReference>
<evidence type="ECO:0000256" key="5">
    <source>
        <dbReference type="ARBA" id="ARBA00022839"/>
    </source>
</evidence>
<evidence type="ECO:0000256" key="1">
    <source>
        <dbReference type="ARBA" id="ARBA00022722"/>
    </source>
</evidence>
<dbReference type="CDD" id="cd07714">
    <property type="entry name" value="RNaseJ_MBL-fold"/>
    <property type="match status" value="1"/>
</dbReference>
<dbReference type="InterPro" id="IPR036866">
    <property type="entry name" value="RibonucZ/Hydroxyglut_hydro"/>
</dbReference>
<keyword evidence="1" id="KW-0540">Nuclease</keyword>
<keyword evidence="5" id="KW-0269">Exonuclease</keyword>
<dbReference type="Gene3D" id="3.60.15.10">
    <property type="entry name" value="Ribonuclease Z/Hydroxyacylglutathione hydrolase-like"/>
    <property type="match status" value="1"/>
</dbReference>
<dbReference type="GO" id="GO:0004527">
    <property type="term" value="F:exonuclease activity"/>
    <property type="evidence" value="ECO:0007669"/>
    <property type="project" value="UniProtKB-KW"/>
</dbReference>
<dbReference type="Pfam" id="PF00753">
    <property type="entry name" value="Lactamase_B"/>
    <property type="match status" value="1"/>
</dbReference>
<dbReference type="AlphaFoldDB" id="A0A447IT07"/>
<evidence type="ECO:0000256" key="4">
    <source>
        <dbReference type="ARBA" id="ARBA00022833"/>
    </source>
</evidence>
<dbReference type="OrthoDB" id="9770211at2"/>
<dbReference type="PROSITE" id="PS01292">
    <property type="entry name" value="UPF0036"/>
    <property type="match status" value="1"/>
</dbReference>
<keyword evidence="3 8" id="KW-0378">Hydrolase</keyword>
<dbReference type="Gene3D" id="3.10.20.580">
    <property type="match status" value="1"/>
</dbReference>
<dbReference type="RefSeq" id="WP_126156174.1">
    <property type="nucleotide sequence ID" value="NZ_UZWE01000068.1"/>
</dbReference>
<dbReference type="InterPro" id="IPR041636">
    <property type="entry name" value="RNase_J_C"/>
</dbReference>
<evidence type="ECO:0000256" key="3">
    <source>
        <dbReference type="ARBA" id="ARBA00022801"/>
    </source>
</evidence>
<dbReference type="Gene3D" id="3.40.50.10710">
    <property type="entry name" value="Metallo-hydrolase/oxidoreductase"/>
    <property type="match status" value="1"/>
</dbReference>
<evidence type="ECO:0000256" key="2">
    <source>
        <dbReference type="ARBA" id="ARBA00022723"/>
    </source>
</evidence>
<dbReference type="InterPro" id="IPR011108">
    <property type="entry name" value="RMMBL"/>
</dbReference>
<gene>
    <name evidence="8" type="ORF">PARHAE_03837</name>
</gene>
<dbReference type="InterPro" id="IPR001279">
    <property type="entry name" value="Metallo-B-lactamas"/>
</dbReference>
<evidence type="ECO:0000313" key="9">
    <source>
        <dbReference type="Proteomes" id="UP000270743"/>
    </source>
</evidence>
<dbReference type="EMBL" id="UZWE01000068">
    <property type="protein sequence ID" value="VDS10620.1"/>
    <property type="molecule type" value="Genomic_DNA"/>
</dbReference>
<keyword evidence="4" id="KW-0862">Zinc</keyword>
<evidence type="ECO:0000313" key="8">
    <source>
        <dbReference type="EMBL" id="VDS10620.1"/>
    </source>
</evidence>
<dbReference type="EC" id="3.1.-.-" evidence="8"/>
<evidence type="ECO:0000256" key="6">
    <source>
        <dbReference type="ARBA" id="ARBA00022884"/>
    </source>
</evidence>
<evidence type="ECO:0000259" key="7">
    <source>
        <dbReference type="SMART" id="SM00849"/>
    </source>
</evidence>
<dbReference type="Pfam" id="PF17770">
    <property type="entry name" value="RNase_J_C"/>
    <property type="match status" value="1"/>
</dbReference>
<proteinExistence type="predicted"/>
<dbReference type="InterPro" id="IPR055132">
    <property type="entry name" value="RNase_J_b_CASP"/>
</dbReference>
<dbReference type="PANTHER" id="PTHR43694">
    <property type="entry name" value="RIBONUCLEASE J"/>
    <property type="match status" value="1"/>
</dbReference>
<dbReference type="GO" id="GO:0046872">
    <property type="term" value="F:metal ion binding"/>
    <property type="evidence" value="ECO:0007669"/>
    <property type="project" value="UniProtKB-KW"/>
</dbReference>
<name>A0A447IT07_9RHOB</name>
<dbReference type="InterPro" id="IPR001587">
    <property type="entry name" value="RNase_J_CS"/>
</dbReference>
<dbReference type="Proteomes" id="UP000270743">
    <property type="component" value="Unassembled WGS sequence"/>
</dbReference>
<dbReference type="Pfam" id="PF22505">
    <property type="entry name" value="RNase_J_b_CASP"/>
    <property type="match status" value="1"/>
</dbReference>
<feature type="domain" description="Metallo-beta-lactamase" evidence="7">
    <location>
        <begin position="17"/>
        <end position="207"/>
    </location>
</feature>
<dbReference type="GO" id="GO:0003723">
    <property type="term" value="F:RNA binding"/>
    <property type="evidence" value="ECO:0007669"/>
    <property type="project" value="UniProtKB-KW"/>
</dbReference>
<protein>
    <submittedName>
        <fullName evidence="8">Ribonuclease J 1</fullName>
        <ecNumber evidence="8">3.1.-.-</ecNumber>
    </submittedName>
</protein>
<keyword evidence="6" id="KW-0694">RNA-binding</keyword>
<accession>A0A447IT07</accession>
<dbReference type="PANTHER" id="PTHR43694:SF1">
    <property type="entry name" value="RIBONUCLEASE J"/>
    <property type="match status" value="1"/>
</dbReference>
<organism evidence="8 9">
    <name type="scientific">Paracoccus haematequi</name>
    <dbReference type="NCBI Taxonomy" id="2491866"/>
    <lineage>
        <taxon>Bacteria</taxon>
        <taxon>Pseudomonadati</taxon>
        <taxon>Pseudomonadota</taxon>
        <taxon>Alphaproteobacteria</taxon>
        <taxon>Rhodobacterales</taxon>
        <taxon>Paracoccaceae</taxon>
        <taxon>Paracoccus</taxon>
    </lineage>
</organism>
<reference evidence="8 9" key="1">
    <citation type="submission" date="2018-12" db="EMBL/GenBank/DDBJ databases">
        <authorList>
            <person name="Criscuolo A."/>
        </authorList>
    </citation>
    <scope>NUCLEOTIDE SEQUENCE [LARGE SCALE GENOMIC DNA]</scope>
    <source>
        <strain evidence="8">ACIP1116241</strain>
    </source>
</reference>
<keyword evidence="9" id="KW-1185">Reference proteome</keyword>
<dbReference type="SMART" id="SM00849">
    <property type="entry name" value="Lactamase_B"/>
    <property type="match status" value="1"/>
</dbReference>
<sequence>MADRLIYLPLGGAGEIGMNAYVYGYGSPGRERLILVDLGVSFGDMDSSPGIDLIMPDLTWLEQNRDRLEAIFITHGHEDHLGAVGHLYGRLNVPIYARQFTGALVRLKLEEQGHPASAVNITGARPEVTQVGPFTVQFVPVSHSIPESAALIIDTPAGRVLHTGDFKLDGTPVVGDAFDPILWHDIAAEGRGIKVLACDSTNIFSTHPGRSEAVLANPILEWVMAQKNLVVATTFASNIARLKTLSDAAIAGGRKVCLLGRAMRKMVAVGLETGVLTDFPDTIGPEEAASLPRSQVMLLATGSQGERRAASAQLSRGRYLGLALKEGDSFLFSSKTIPGNERSVGRIMNALSELGVDVFDADDGLYHVSGHANRPDIEALHELLKPEIVIPMHGEHLHLREHVMLARGKGIAAEIATNGTMLDLTGDAPRIVDQVETGRLYLDGTVLIGAMDGVVRDRIRMALNGHALVSVIVDEDDNVLPDAWVELMGLPGRTRGGNDLGSHIEGELAEFLEGADSRVVRDDAKMDEAIRKITRQVAMEEIGKKPEVTVIISRLMGE</sequence>